<accession>A0A1B7MUC3</accession>
<feature type="non-terminal residue" evidence="1">
    <location>
        <position position="88"/>
    </location>
</feature>
<dbReference type="STRING" id="1314800.A0A1B7MUC3"/>
<feature type="non-terminal residue" evidence="1">
    <location>
        <position position="1"/>
    </location>
</feature>
<evidence type="ECO:0008006" key="3">
    <source>
        <dbReference type="Google" id="ProtNLM"/>
    </source>
</evidence>
<reference evidence="1 2" key="1">
    <citation type="submission" date="2016-06" db="EMBL/GenBank/DDBJ databases">
        <title>Comparative genomics of the ectomycorrhizal sister species Rhizopogon vinicolor and Rhizopogon vesiculosus (Basidiomycota: Boletales) reveals a divergence of the mating type B locus.</title>
        <authorList>
            <consortium name="DOE Joint Genome Institute"/>
            <person name="Mujic A.B."/>
            <person name="Kuo A."/>
            <person name="Tritt A."/>
            <person name="Lipzen A."/>
            <person name="Chen C."/>
            <person name="Johnson J."/>
            <person name="Sharma A."/>
            <person name="Barry K."/>
            <person name="Grigoriev I.V."/>
            <person name="Spatafora J.W."/>
        </authorList>
    </citation>
    <scope>NUCLEOTIDE SEQUENCE [LARGE SCALE GENOMIC DNA]</scope>
    <source>
        <strain evidence="1 2">AM-OR11-026</strain>
    </source>
</reference>
<protein>
    <recommendedName>
        <fullName evidence="3">F-box domain-containing protein</fullName>
    </recommendedName>
</protein>
<organism evidence="1 2">
    <name type="scientific">Rhizopogon vinicolor AM-OR11-026</name>
    <dbReference type="NCBI Taxonomy" id="1314800"/>
    <lineage>
        <taxon>Eukaryota</taxon>
        <taxon>Fungi</taxon>
        <taxon>Dikarya</taxon>
        <taxon>Basidiomycota</taxon>
        <taxon>Agaricomycotina</taxon>
        <taxon>Agaricomycetes</taxon>
        <taxon>Agaricomycetidae</taxon>
        <taxon>Boletales</taxon>
        <taxon>Suillineae</taxon>
        <taxon>Rhizopogonaceae</taxon>
        <taxon>Rhizopogon</taxon>
    </lineage>
</organism>
<dbReference type="OrthoDB" id="2679436at2759"/>
<proteinExistence type="predicted"/>
<dbReference type="Proteomes" id="UP000092154">
    <property type="component" value="Unassembled WGS sequence"/>
</dbReference>
<dbReference type="AlphaFoldDB" id="A0A1B7MUC3"/>
<dbReference type="InParanoid" id="A0A1B7MUC3"/>
<evidence type="ECO:0000313" key="2">
    <source>
        <dbReference type="Proteomes" id="UP000092154"/>
    </source>
</evidence>
<name>A0A1B7MUC3_9AGAM</name>
<evidence type="ECO:0000313" key="1">
    <source>
        <dbReference type="EMBL" id="OAX36185.1"/>
    </source>
</evidence>
<sequence length="88" mass="9931">LSFKAVTPLLSFNCLQTVNLSYFCASAIDDTAVKMMAQSWPQLEKLYIGSRSRWPTPPSLTFTGLVHLIRHCQHLHDIAIPFRASLID</sequence>
<gene>
    <name evidence="1" type="ORF">K503DRAFT_667695</name>
</gene>
<dbReference type="InterPro" id="IPR032675">
    <property type="entry name" value="LRR_dom_sf"/>
</dbReference>
<dbReference type="Gene3D" id="3.80.10.10">
    <property type="entry name" value="Ribonuclease Inhibitor"/>
    <property type="match status" value="1"/>
</dbReference>
<keyword evidence="2" id="KW-1185">Reference proteome</keyword>
<dbReference type="EMBL" id="KV448436">
    <property type="protein sequence ID" value="OAX36185.1"/>
    <property type="molecule type" value="Genomic_DNA"/>
</dbReference>